<proteinExistence type="inferred from homology"/>
<feature type="compositionally biased region" description="Polar residues" evidence="4">
    <location>
        <begin position="950"/>
        <end position="986"/>
    </location>
</feature>
<feature type="transmembrane region" description="Helical" evidence="5">
    <location>
        <begin position="1665"/>
        <end position="1683"/>
    </location>
</feature>
<dbReference type="Pfam" id="PF13193">
    <property type="entry name" value="AMP-binding_C"/>
    <property type="match status" value="1"/>
</dbReference>
<comment type="similarity">
    <text evidence="1">Belongs to the ATP-dependent AMP-binding enzyme family.</text>
</comment>
<feature type="region of interest" description="Disordered" evidence="4">
    <location>
        <begin position="948"/>
        <end position="986"/>
    </location>
</feature>
<dbReference type="PROSITE" id="PS50222">
    <property type="entry name" value="EF_HAND_2"/>
    <property type="match status" value="2"/>
</dbReference>
<feature type="transmembrane region" description="Helical" evidence="5">
    <location>
        <begin position="1566"/>
        <end position="1589"/>
    </location>
</feature>
<dbReference type="Gene3D" id="3.40.50.12780">
    <property type="entry name" value="N-terminal domain of ligase-like"/>
    <property type="match status" value="3"/>
</dbReference>
<dbReference type="GO" id="GO:0006631">
    <property type="term" value="P:fatty acid metabolic process"/>
    <property type="evidence" value="ECO:0007669"/>
    <property type="project" value="TreeGrafter"/>
</dbReference>
<dbReference type="InterPro" id="IPR045851">
    <property type="entry name" value="AMP-bd_C_sf"/>
</dbReference>
<dbReference type="GO" id="GO:0031956">
    <property type="term" value="F:medium-chain fatty acid-CoA ligase activity"/>
    <property type="evidence" value="ECO:0007669"/>
    <property type="project" value="TreeGrafter"/>
</dbReference>
<dbReference type="InterPro" id="IPR005645">
    <property type="entry name" value="FSH-like_dom"/>
</dbReference>
<gene>
    <name evidence="7" type="ORF">ALAG00032_LOCUS14062</name>
</gene>
<feature type="domain" description="EF-hand" evidence="6">
    <location>
        <begin position="129"/>
        <end position="164"/>
    </location>
</feature>
<dbReference type="InterPro" id="IPR042099">
    <property type="entry name" value="ANL_N_sf"/>
</dbReference>
<protein>
    <recommendedName>
        <fullName evidence="6">EF-hand domain-containing protein</fullName>
    </recommendedName>
</protein>
<dbReference type="SUPFAM" id="SSF56801">
    <property type="entry name" value="Acetyl-CoA synthetase-like"/>
    <property type="match status" value="3"/>
</dbReference>
<dbReference type="InterPro" id="IPR025110">
    <property type="entry name" value="AMP-bd_C"/>
</dbReference>
<evidence type="ECO:0000256" key="5">
    <source>
        <dbReference type="SAM" id="Phobius"/>
    </source>
</evidence>
<dbReference type="InterPro" id="IPR018247">
    <property type="entry name" value="EF_Hand_1_Ca_BS"/>
</dbReference>
<dbReference type="PROSITE" id="PS00018">
    <property type="entry name" value="EF_HAND_1"/>
    <property type="match status" value="2"/>
</dbReference>
<dbReference type="Gene3D" id="1.10.238.10">
    <property type="entry name" value="EF-hand"/>
    <property type="match status" value="1"/>
</dbReference>
<feature type="transmembrane region" description="Helical" evidence="5">
    <location>
        <begin position="1825"/>
        <end position="1851"/>
    </location>
</feature>
<accession>A0A7S3K4K8</accession>
<dbReference type="InterPro" id="IPR029058">
    <property type="entry name" value="AB_hydrolase_fold"/>
</dbReference>
<sequence length="1949" mass="217860">MKGGVDSFDEKGDNNISNEEEELLGQCLSTVKEESPRDHEMMKSDDSQMVQVQRRTTPPVIQRGMIKLGMKIGDTMDRFRPSSVGSSPGSMFSKRSKNAKSSGFTTSFLDANEESICNEENMDELLSAFDETELRKMFEEADVDRSGYLDHGELRELLKNWSKLSALNSNEVSVLMRLYDADSSGTIDYDEFLELATALSDDTSRQKLHRSIQEYMEEIDSSMHQSVDDSMHLDTGRLKVLALHGSGDNMRVTQLQVANLGLDKQKIDFVYINGPFESGPSVAQATVEGPYYTWLSSGDDSHPKKLNQIQTNILALRKVIIDAISKYGPFDGVFGFSLGGALALALMQSDVLQVLDTGTCDQKNFKRYNKDRASANNFPKNDSSPHHSFVPNNFDLEEPQIDVNTLQDGFTSNFCHKPPFKFAIVACPASLDRIRLGLGLEAKSLSNGLAQARTVHLIGTRDSLKADGDYNILQYCTLYPENSLHEKMDYSTLAGPRAVNALAKYLPIGHELPRTLRNYGALALSIIDFIEKSPYTKLPSICRWPYKKHDASLAASPQSITSNDNREVLYSGVAPIGAPRTQNIQISSIAYAKLENDHQIMEVDLRPPPECASLITALKAAPHDKIYLRGHRRSGGKHDLDQSRTNHHHRYRVEVTFGDLLNCISEGADDIRASLRLGGDNDEMLAGVSPLAPPTLAYATPPDGPASAAAAIAFFTFASLGAAAPLDAGTLESDAYDAFDQLNATTVIVWRDGIEEGIRAAAVRLGARLFEATLRTKRPLDWFFDDIYLPDEDHESSIVYRCRQAYKDAISMNIEVFKPFEEMKSQISNQNIQHVKIANGTPQNKFQQKPDHVALLLRTSGTTSKPKIVALTQSQLVTNGMALATNLELTPEDICLNAMPLFHIGGLSASILATLAAKSSVTCISGTFKAEYFAMHLGFPIDTQEDGGITQHSVSSVSTNMSGTVHSPNVSPQQSQQKKSTGRKLNSSISMSTIDNTYNDIPLPTWYSAVPTMHNAIVSYLKKYEPLSPNKKDELSGEQRFRKNDDSFQVDMPCYHRIRFVRSGAAALSPYDARRLSATFGGVPVLATYSMSEQMPISQPPLDYGRRQLDIKPGTVGVAVATCLAVVTDMLEPISDDPYDMYGGTKHRRNASSFSSKSSRNYQDERVLLRGPSSLHHLGKLGASLQKITPQSSRPSLQSNLDIKRQLQRRPGQIAICGPTVMKEYLNNPNANASSFFILGGRRWFLTGDVGYLDDEGHLRLTGRSKELIKRGGEQVSPYEVEDCLIEDDLISIAVAFAVPSALWGEEVGVAIVPNKPEKLDRNDIRGWTKIVRDRCTQLQLASYKIPTHIIVVDESTLPKTKTKKFIRTNLAKELLGISEEGIKKIMDPSGSVADLEAIGNNRGPPNVALAISGARFVLVLWTMIQHIGSGRSFGKWRRTRGFNLHMPMFFALAGFQLASGMAPPPSKLKFLSKSHRIYFWARFSAVHPLYLLSILCCALILLIGCRPDTYRQEFNVEADKNYDKNFNWRWSVSERGDGNDVKTHAFCEPTPINLGSWSGSYISTIFIYLFGLQAWPFALPIAWFLSYYTWFQSVYYYCLFIFPFVYRYLYKLRGNARKLLMVMFFFFMMNNIVCGIYLLNFITWARHWRHKATLALALYLFPPFWAPYFFGGATAAFLLDCFRPYERQQTIKRWARIGDITSIYFAAVVLLLRFIPYSIFPPAVKHNKLLLRIWLYTLSRLHFPFVFAWIYALAVGGGFVAQFLGSDTLAKTLGPLSFAAYLFHQIVGALYYALTRNAVWNWWRYRKFFYWFSPYPLPVPWYEAIWVMVLTLGLSKVLTDYVNPILISIWSTSTRKISRLGTTDQKVSTLDTVCDVIFQLTGTEVEPDNTLEQCGLASVGLPVLIRMLTSALPGLTITAADFVSAQTLRELAIAIDLRLAHNEAAHIM</sequence>
<dbReference type="PROSITE" id="PS00455">
    <property type="entry name" value="AMP_BINDING"/>
    <property type="match status" value="1"/>
</dbReference>
<evidence type="ECO:0000256" key="2">
    <source>
        <dbReference type="ARBA" id="ARBA00022598"/>
    </source>
</evidence>
<evidence type="ECO:0000256" key="3">
    <source>
        <dbReference type="ARBA" id="ARBA00022837"/>
    </source>
</evidence>
<dbReference type="Gene3D" id="3.30.300.30">
    <property type="match status" value="1"/>
</dbReference>
<dbReference type="Pfam" id="PF03959">
    <property type="entry name" value="FSH1"/>
    <property type="match status" value="1"/>
</dbReference>
<name>A0A7S3K4K8_9STRA</name>
<keyword evidence="5" id="KW-0472">Membrane</keyword>
<feature type="transmembrane region" description="Helical" evidence="5">
    <location>
        <begin position="1478"/>
        <end position="1504"/>
    </location>
</feature>
<organism evidence="7">
    <name type="scientific">Aureoumbra lagunensis</name>
    <dbReference type="NCBI Taxonomy" id="44058"/>
    <lineage>
        <taxon>Eukaryota</taxon>
        <taxon>Sar</taxon>
        <taxon>Stramenopiles</taxon>
        <taxon>Ochrophyta</taxon>
        <taxon>Pelagophyceae</taxon>
        <taxon>Pelagomonadales</taxon>
        <taxon>Aureoumbra</taxon>
    </lineage>
</organism>
<reference evidence="7" key="1">
    <citation type="submission" date="2021-01" db="EMBL/GenBank/DDBJ databases">
        <authorList>
            <person name="Corre E."/>
            <person name="Pelletier E."/>
            <person name="Niang G."/>
            <person name="Scheremetjew M."/>
            <person name="Finn R."/>
            <person name="Kale V."/>
            <person name="Holt S."/>
            <person name="Cochrane G."/>
            <person name="Meng A."/>
            <person name="Brown T."/>
            <person name="Cohen L."/>
        </authorList>
    </citation>
    <scope>NUCLEOTIDE SEQUENCE</scope>
    <source>
        <strain evidence="7">CCMP1510</strain>
    </source>
</reference>
<dbReference type="InterPro" id="IPR011992">
    <property type="entry name" value="EF-hand-dom_pair"/>
</dbReference>
<feature type="domain" description="EF-hand" evidence="6">
    <location>
        <begin position="167"/>
        <end position="202"/>
    </location>
</feature>
<feature type="region of interest" description="Disordered" evidence="4">
    <location>
        <begin position="1"/>
        <end position="55"/>
    </location>
</feature>
<feature type="transmembrane region" description="Helical" evidence="5">
    <location>
        <begin position="1408"/>
        <end position="1425"/>
    </location>
</feature>
<dbReference type="SUPFAM" id="SSF47473">
    <property type="entry name" value="EF-hand"/>
    <property type="match status" value="1"/>
</dbReference>
<dbReference type="Pfam" id="PF00501">
    <property type="entry name" value="AMP-binding"/>
    <property type="match status" value="1"/>
</dbReference>
<dbReference type="InterPro" id="IPR000873">
    <property type="entry name" value="AMP-dep_synth/lig_dom"/>
</dbReference>
<keyword evidence="3" id="KW-0106">Calcium</keyword>
<dbReference type="GO" id="GO:0031177">
    <property type="term" value="F:phosphopantetheine binding"/>
    <property type="evidence" value="ECO:0007669"/>
    <property type="project" value="InterPro"/>
</dbReference>
<evidence type="ECO:0000256" key="1">
    <source>
        <dbReference type="ARBA" id="ARBA00006432"/>
    </source>
</evidence>
<keyword evidence="5" id="KW-0812">Transmembrane</keyword>
<dbReference type="CDD" id="cd00051">
    <property type="entry name" value="EFh"/>
    <property type="match status" value="1"/>
</dbReference>
<dbReference type="SMART" id="SM00054">
    <property type="entry name" value="EFh"/>
    <property type="match status" value="2"/>
</dbReference>
<dbReference type="PANTHER" id="PTHR43201:SF5">
    <property type="entry name" value="MEDIUM-CHAIN ACYL-COA LIGASE ACSF2, MITOCHONDRIAL"/>
    <property type="match status" value="1"/>
</dbReference>
<dbReference type="SMART" id="SM00823">
    <property type="entry name" value="PKS_PP"/>
    <property type="match status" value="1"/>
</dbReference>
<dbReference type="Gene3D" id="3.40.50.1820">
    <property type="entry name" value="alpha/beta hydrolase"/>
    <property type="match status" value="1"/>
</dbReference>
<dbReference type="EMBL" id="HBIJ01021698">
    <property type="protein sequence ID" value="CAE0373261.1"/>
    <property type="molecule type" value="Transcribed_RNA"/>
</dbReference>
<evidence type="ECO:0000313" key="7">
    <source>
        <dbReference type="EMBL" id="CAE0373261.1"/>
    </source>
</evidence>
<dbReference type="InterPro" id="IPR020845">
    <property type="entry name" value="AMP-binding_CS"/>
</dbReference>
<dbReference type="GO" id="GO:0005509">
    <property type="term" value="F:calcium ion binding"/>
    <property type="evidence" value="ECO:0007669"/>
    <property type="project" value="InterPro"/>
</dbReference>
<keyword evidence="2" id="KW-0436">Ligase</keyword>
<dbReference type="InterPro" id="IPR020806">
    <property type="entry name" value="PKS_PP-bd"/>
</dbReference>
<feature type="transmembrane region" description="Helical" evidence="5">
    <location>
        <begin position="1744"/>
        <end position="1765"/>
    </location>
</feature>
<dbReference type="Pfam" id="PF13499">
    <property type="entry name" value="EF-hand_7"/>
    <property type="match status" value="1"/>
</dbReference>
<evidence type="ECO:0000256" key="4">
    <source>
        <dbReference type="SAM" id="MobiDB-lite"/>
    </source>
</evidence>
<dbReference type="InterPro" id="IPR002048">
    <property type="entry name" value="EF_hand_dom"/>
</dbReference>
<feature type="compositionally biased region" description="Basic and acidic residues" evidence="4">
    <location>
        <begin position="31"/>
        <end position="46"/>
    </location>
</feature>
<dbReference type="PANTHER" id="PTHR43201">
    <property type="entry name" value="ACYL-COA SYNTHETASE"/>
    <property type="match status" value="1"/>
</dbReference>
<feature type="transmembrane region" description="Helical" evidence="5">
    <location>
        <begin position="1704"/>
        <end position="1724"/>
    </location>
</feature>
<feature type="transmembrane region" description="Helical" evidence="5">
    <location>
        <begin position="1777"/>
        <end position="1795"/>
    </location>
</feature>
<feature type="transmembrane region" description="Helical" evidence="5">
    <location>
        <begin position="1445"/>
        <end position="1463"/>
    </location>
</feature>
<feature type="transmembrane region" description="Helical" evidence="5">
    <location>
        <begin position="1595"/>
        <end position="1611"/>
    </location>
</feature>
<evidence type="ECO:0000259" key="6">
    <source>
        <dbReference type="PROSITE" id="PS50222"/>
    </source>
</evidence>
<keyword evidence="5" id="KW-1133">Transmembrane helix</keyword>
<feature type="transmembrane region" description="Helical" evidence="5">
    <location>
        <begin position="1623"/>
        <end position="1645"/>
    </location>
</feature>